<reference evidence="6 7" key="1">
    <citation type="submission" date="2016-06" db="EMBL/GenBank/DDBJ databases">
        <authorList>
            <consortium name="Pathogen Informatics"/>
        </authorList>
    </citation>
    <scope>NUCLEOTIDE SEQUENCE [LARGE SCALE GENOMIC DNA]</scope>
</reference>
<name>A0A1C3KF64_PLAOA</name>
<keyword evidence="3" id="KW-0862">Zinc</keyword>
<keyword evidence="2 4" id="KW-0863">Zinc-finger</keyword>
<dbReference type="EMBL" id="FLRJ01000039">
    <property type="protein sequence ID" value="SBT72279.1"/>
    <property type="molecule type" value="Genomic_DNA"/>
</dbReference>
<dbReference type="GO" id="GO:0008270">
    <property type="term" value="F:zinc ion binding"/>
    <property type="evidence" value="ECO:0007669"/>
    <property type="project" value="UniProtKB-KW"/>
</dbReference>
<organism evidence="6 7">
    <name type="scientific">Plasmodium ovale</name>
    <name type="common">malaria parasite P. ovale</name>
    <dbReference type="NCBI Taxonomy" id="36330"/>
    <lineage>
        <taxon>Eukaryota</taxon>
        <taxon>Sar</taxon>
        <taxon>Alveolata</taxon>
        <taxon>Apicomplexa</taxon>
        <taxon>Aconoidasida</taxon>
        <taxon>Haemosporida</taxon>
        <taxon>Plasmodiidae</taxon>
        <taxon>Plasmodium</taxon>
        <taxon>Plasmodium (Plasmodium)</taxon>
    </lineage>
</organism>
<dbReference type="InterPro" id="IPR000058">
    <property type="entry name" value="Znf_AN1"/>
</dbReference>
<protein>
    <submittedName>
        <fullName evidence="6">AN1-like zinc finger family protein</fullName>
    </submittedName>
</protein>
<keyword evidence="1" id="KW-0479">Metal-binding</keyword>
<proteinExistence type="predicted"/>
<gene>
    <name evidence="6" type="primary">PowCR01_000025300</name>
    <name evidence="6" type="ORF">POWCR01_000025300</name>
</gene>
<feature type="domain" description="AN1-type" evidence="5">
    <location>
        <begin position="5"/>
        <end position="53"/>
    </location>
</feature>
<dbReference type="PANTHER" id="PTHR14677">
    <property type="entry name" value="ARSENITE INDUCUBLE RNA ASSOCIATED PROTEIN AIP-1-RELATED"/>
    <property type="match status" value="1"/>
</dbReference>
<accession>A0A1C3KF64</accession>
<evidence type="ECO:0000256" key="2">
    <source>
        <dbReference type="ARBA" id="ARBA00022771"/>
    </source>
</evidence>
<dbReference type="Gene3D" id="4.10.1110.10">
    <property type="entry name" value="AN1-like Zinc finger"/>
    <property type="match status" value="2"/>
</dbReference>
<dbReference type="InterPro" id="IPR035896">
    <property type="entry name" value="AN1-like_Znf"/>
</dbReference>
<dbReference type="Pfam" id="PF01428">
    <property type="entry name" value="zf-AN1"/>
    <property type="match status" value="2"/>
</dbReference>
<evidence type="ECO:0000256" key="4">
    <source>
        <dbReference type="PROSITE-ProRule" id="PRU00449"/>
    </source>
</evidence>
<dbReference type="AlphaFoldDB" id="A0A1C3KF64"/>
<evidence type="ECO:0000259" key="5">
    <source>
        <dbReference type="PROSITE" id="PS51039"/>
    </source>
</evidence>
<evidence type="ECO:0000313" key="7">
    <source>
        <dbReference type="Proteomes" id="UP000243200"/>
    </source>
</evidence>
<dbReference type="SMART" id="SM00154">
    <property type="entry name" value="ZnF_AN1"/>
    <property type="match status" value="2"/>
</dbReference>
<dbReference type="PANTHER" id="PTHR14677:SF20">
    <property type="entry name" value="ZINC FINGER AN1-TYPE CONTAINING 2A-RELATED"/>
    <property type="match status" value="1"/>
</dbReference>
<evidence type="ECO:0000256" key="3">
    <source>
        <dbReference type="ARBA" id="ARBA00022833"/>
    </source>
</evidence>
<dbReference type="Proteomes" id="UP000243200">
    <property type="component" value="Unassembled WGS sequence"/>
</dbReference>
<sequence length="146" mass="17447">MAYFSDFIKKCELEGCRNHDFLPFKCEYCGMKFCELHKKAQDHACSMLAQIDIKKVVLCEQCNVALPDKPEEIKKHLIYKCPHKKKKTPVMICNHQGCRTVLNDINTYICRECKKNFCLPHRYCFSHNCPKEIREKTFLQKYFFFF</sequence>
<dbReference type="VEuPathDB" id="PlasmoDB:POWCR01_000025300"/>
<dbReference type="VEuPathDB" id="PlasmoDB:PocGH01_10037400"/>
<dbReference type="SUPFAM" id="SSF118310">
    <property type="entry name" value="AN1-like Zinc finger"/>
    <property type="match status" value="2"/>
</dbReference>
<evidence type="ECO:0000256" key="1">
    <source>
        <dbReference type="ARBA" id="ARBA00022723"/>
    </source>
</evidence>
<evidence type="ECO:0000313" key="6">
    <source>
        <dbReference type="EMBL" id="SBT72279.1"/>
    </source>
</evidence>
<dbReference type="OrthoDB" id="431929at2759"/>
<dbReference type="GO" id="GO:0005737">
    <property type="term" value="C:cytoplasm"/>
    <property type="evidence" value="ECO:0007669"/>
    <property type="project" value="TreeGrafter"/>
</dbReference>
<dbReference type="PROSITE" id="PS51039">
    <property type="entry name" value="ZF_AN1"/>
    <property type="match status" value="1"/>
</dbReference>